<dbReference type="InterPro" id="IPR031310">
    <property type="entry name" value="Ribosomal_uL5_N"/>
</dbReference>
<evidence type="ECO:0000256" key="2">
    <source>
        <dbReference type="ARBA" id="ARBA00022980"/>
    </source>
</evidence>
<dbReference type="AlphaFoldDB" id="A0A0C1EAJ2"/>
<proteinExistence type="inferred from homology"/>
<evidence type="ECO:0000256" key="6">
    <source>
        <dbReference type="RuleBase" id="RU003930"/>
    </source>
</evidence>
<keyword evidence="5" id="KW-0820">tRNA-binding</keyword>
<dbReference type="GO" id="GO:0005840">
    <property type="term" value="C:ribosome"/>
    <property type="evidence" value="ECO:0007669"/>
    <property type="project" value="UniProtKB-KW"/>
</dbReference>
<protein>
    <recommendedName>
        <fullName evidence="4 5">Large ribosomal subunit protein uL5</fullName>
    </recommendedName>
</protein>
<evidence type="ECO:0000313" key="9">
    <source>
        <dbReference type="EMBL" id="KIA77093.1"/>
    </source>
</evidence>
<accession>A0A0C1EAJ2</accession>
<evidence type="ECO:0000256" key="3">
    <source>
        <dbReference type="ARBA" id="ARBA00023274"/>
    </source>
</evidence>
<evidence type="ECO:0000259" key="8">
    <source>
        <dbReference type="Pfam" id="PF00673"/>
    </source>
</evidence>
<dbReference type="GO" id="GO:0006412">
    <property type="term" value="P:translation"/>
    <property type="evidence" value="ECO:0007669"/>
    <property type="project" value="UniProtKB-UniRule"/>
</dbReference>
<dbReference type="Pfam" id="PF00281">
    <property type="entry name" value="Ribosomal_L5"/>
    <property type="match status" value="1"/>
</dbReference>
<evidence type="ECO:0000259" key="7">
    <source>
        <dbReference type="Pfam" id="PF00281"/>
    </source>
</evidence>
<dbReference type="PIRSF" id="PIRSF002161">
    <property type="entry name" value="Ribosomal_L5"/>
    <property type="match status" value="1"/>
</dbReference>
<dbReference type="NCBIfam" id="NF000585">
    <property type="entry name" value="PRK00010.1"/>
    <property type="match status" value="1"/>
</dbReference>
<dbReference type="PATRIC" id="fig|83552.4.peg.1795"/>
<dbReference type="GO" id="GO:0000049">
    <property type="term" value="F:tRNA binding"/>
    <property type="evidence" value="ECO:0007669"/>
    <property type="project" value="UniProtKB-UniRule"/>
</dbReference>
<comment type="caution">
    <text evidence="9">The sequence shown here is derived from an EMBL/GenBank/DDBJ whole genome shotgun (WGS) entry which is preliminary data.</text>
</comment>
<dbReference type="Gene3D" id="3.30.1440.10">
    <property type="match status" value="1"/>
</dbReference>
<keyword evidence="5" id="KW-0699">rRNA-binding</keyword>
<dbReference type="InterPro" id="IPR022803">
    <property type="entry name" value="Ribosomal_uL5_dom_sf"/>
</dbReference>
<dbReference type="EMBL" id="JSAM01000091">
    <property type="protein sequence ID" value="KIA77093.1"/>
    <property type="molecule type" value="Genomic_DNA"/>
</dbReference>
<evidence type="ECO:0000256" key="1">
    <source>
        <dbReference type="ARBA" id="ARBA00008553"/>
    </source>
</evidence>
<dbReference type="RefSeq" id="WP_006342211.1">
    <property type="nucleotide sequence ID" value="NZ_BAWW01000028.1"/>
</dbReference>
<comment type="similarity">
    <text evidence="1 5 6">Belongs to the universal ribosomal protein uL5 family.</text>
</comment>
<dbReference type="OMA" id="PIGCAVT"/>
<keyword evidence="3 5" id="KW-0687">Ribonucleoprotein</keyword>
<dbReference type="HAMAP" id="MF_01333_B">
    <property type="entry name" value="Ribosomal_uL5_B"/>
    <property type="match status" value="1"/>
</dbReference>
<reference evidence="9 10" key="1">
    <citation type="journal article" date="2014" name="Mol. Biol. Evol.">
        <title>Massive expansion of Ubiquitination-related gene families within the Chlamydiae.</title>
        <authorList>
            <person name="Domman D."/>
            <person name="Collingro A."/>
            <person name="Lagkouvardos I."/>
            <person name="Gehre L."/>
            <person name="Weinmaier T."/>
            <person name="Rattei T."/>
            <person name="Subtil A."/>
            <person name="Horn M."/>
        </authorList>
    </citation>
    <scope>NUCLEOTIDE SEQUENCE [LARGE SCALE GENOMIC DNA]</scope>
    <source>
        <strain evidence="9 10">OEW1</strain>
    </source>
</reference>
<comment type="subunit">
    <text evidence="5">Part of the 50S ribosomal subunit; part of the 5S rRNA/L5/L18/L25 subcomplex. Contacts the 5S rRNA and the P site tRNA. Forms a bridge to the 30S subunit in the 70S ribosome.</text>
</comment>
<evidence type="ECO:0000313" key="10">
    <source>
        <dbReference type="Proteomes" id="UP000031307"/>
    </source>
</evidence>
<dbReference type="InterPro" id="IPR020930">
    <property type="entry name" value="Ribosomal_uL5_bac-type"/>
</dbReference>
<sequence>MSRLKKRYLETVKPELHKKFGYTNPCLIPALKKIVINMGIAEASKDKNAIQDCVNELTLISGQKPIITKAKKAISNFKLREKQPIGIKVTLRGQRMFDFLDRFCNIVCPRIRDFRGFPSKCDGRGNYTLGLDDQQVFPELNLDDVKKTQGMHITFVTSTSKDEECVELLRLLGLPFKNLPVSVAA</sequence>
<evidence type="ECO:0000256" key="4">
    <source>
        <dbReference type="ARBA" id="ARBA00035245"/>
    </source>
</evidence>
<dbReference type="GO" id="GO:1990904">
    <property type="term" value="C:ribonucleoprotein complex"/>
    <property type="evidence" value="ECO:0007669"/>
    <property type="project" value="UniProtKB-KW"/>
</dbReference>
<feature type="domain" description="Large ribosomal subunit protein uL5 C-terminal" evidence="8">
    <location>
        <begin position="84"/>
        <end position="176"/>
    </location>
</feature>
<dbReference type="Proteomes" id="UP000031307">
    <property type="component" value="Unassembled WGS sequence"/>
</dbReference>
<dbReference type="InterPro" id="IPR031309">
    <property type="entry name" value="Ribosomal_uL5_C"/>
</dbReference>
<keyword evidence="2 5" id="KW-0689">Ribosomal protein</keyword>
<organism evidence="9 10">
    <name type="scientific">Parachlamydia acanthamoebae</name>
    <dbReference type="NCBI Taxonomy" id="83552"/>
    <lineage>
        <taxon>Bacteria</taxon>
        <taxon>Pseudomonadati</taxon>
        <taxon>Chlamydiota</taxon>
        <taxon>Chlamydiia</taxon>
        <taxon>Parachlamydiales</taxon>
        <taxon>Parachlamydiaceae</taxon>
        <taxon>Parachlamydia</taxon>
    </lineage>
</organism>
<dbReference type="GO" id="GO:0003735">
    <property type="term" value="F:structural constituent of ribosome"/>
    <property type="evidence" value="ECO:0007669"/>
    <property type="project" value="InterPro"/>
</dbReference>
<dbReference type="PANTHER" id="PTHR11994">
    <property type="entry name" value="60S RIBOSOMAL PROTEIN L11-RELATED"/>
    <property type="match status" value="1"/>
</dbReference>
<evidence type="ECO:0000256" key="5">
    <source>
        <dbReference type="HAMAP-Rule" id="MF_01333"/>
    </source>
</evidence>
<dbReference type="Pfam" id="PF00673">
    <property type="entry name" value="Ribosomal_L5_C"/>
    <property type="match status" value="1"/>
</dbReference>
<comment type="function">
    <text evidence="5">This is 1 of the proteins that bind and probably mediate the attachment of the 5S RNA into the large ribosomal subunit, where it forms part of the central protuberance. In the 70S ribosome it contacts protein S13 of the 30S subunit (bridge B1b), connecting the 2 subunits; this bridge is implicated in subunit movement. Contacts the P site tRNA; the 5S rRNA and some of its associated proteins might help stabilize positioning of ribosome-bound tRNAs.</text>
</comment>
<dbReference type="InterPro" id="IPR002132">
    <property type="entry name" value="Ribosomal_uL5"/>
</dbReference>
<dbReference type="GO" id="GO:0019843">
    <property type="term" value="F:rRNA binding"/>
    <property type="evidence" value="ECO:0007669"/>
    <property type="project" value="UniProtKB-UniRule"/>
</dbReference>
<dbReference type="InterPro" id="IPR020929">
    <property type="entry name" value="Ribosomal_uL5_CS"/>
</dbReference>
<keyword evidence="5" id="KW-0694">RNA-binding</keyword>
<gene>
    <name evidence="5 9" type="primary">rplE</name>
    <name evidence="9" type="ORF">DB43_GV00430</name>
</gene>
<dbReference type="FunFam" id="3.30.1440.10:FF:000001">
    <property type="entry name" value="50S ribosomal protein L5"/>
    <property type="match status" value="1"/>
</dbReference>
<feature type="domain" description="Large ribosomal subunit protein uL5 N-terminal" evidence="7">
    <location>
        <begin position="24"/>
        <end position="80"/>
    </location>
</feature>
<name>A0A0C1EAJ2_9BACT</name>
<dbReference type="PROSITE" id="PS00358">
    <property type="entry name" value="RIBOSOMAL_L5"/>
    <property type="match status" value="1"/>
</dbReference>
<dbReference type="SUPFAM" id="SSF55282">
    <property type="entry name" value="RL5-like"/>
    <property type="match status" value="1"/>
</dbReference>